<dbReference type="SUPFAM" id="SSF55174">
    <property type="entry name" value="Alpha-L RNA-binding motif"/>
    <property type="match status" value="1"/>
</dbReference>
<dbReference type="InterPro" id="IPR036986">
    <property type="entry name" value="S4_RNA-bd_sf"/>
</dbReference>
<keyword evidence="1" id="KW-0694">RNA-binding</keyword>
<dbReference type="Pfam" id="PF17774">
    <property type="entry name" value="YlmH_RBD"/>
    <property type="match status" value="1"/>
</dbReference>
<dbReference type="Proteomes" id="UP000190409">
    <property type="component" value="Unassembled WGS sequence"/>
</dbReference>
<dbReference type="Proteomes" id="UP000315953">
    <property type="component" value="Chromosome"/>
</dbReference>
<protein>
    <submittedName>
        <fullName evidence="4">RNA-binding protein</fullName>
    </submittedName>
</protein>
<reference evidence="4 6" key="2">
    <citation type="submission" date="2019-07" db="EMBL/GenBank/DDBJ databases">
        <title>Genome assembly of a nasal isolate of Dolosigranulum pigrum from a chronic sinusitis patient.</title>
        <authorList>
            <person name="Baig S."/>
            <person name="Overballe-Petersen S."/>
            <person name="Kaspar U."/>
            <person name="Rendboe A."/>
            <person name="de Man T."/>
            <person name="Liu C."/>
            <person name="Price L.B."/>
            <person name="Stegger M."/>
            <person name="Becker K."/>
            <person name="Skytt Andersen P."/>
        </authorList>
    </citation>
    <scope>NUCLEOTIDE SEQUENCE [LARGE SCALE GENOMIC DNA]</scope>
    <source>
        <strain evidence="4 6">83VPs-KB5</strain>
    </source>
</reference>
<feature type="domain" description="RNA-binding S4" evidence="2">
    <location>
        <begin position="182"/>
        <end position="239"/>
    </location>
</feature>
<evidence type="ECO:0000256" key="1">
    <source>
        <dbReference type="PROSITE-ProRule" id="PRU00182"/>
    </source>
</evidence>
<dbReference type="Pfam" id="PF21278">
    <property type="entry name" value="YlmH_1st"/>
    <property type="match status" value="1"/>
</dbReference>
<dbReference type="Pfam" id="PF01479">
    <property type="entry name" value="S4"/>
    <property type="match status" value="1"/>
</dbReference>
<dbReference type="Gene3D" id="3.30.70.330">
    <property type="match status" value="1"/>
</dbReference>
<name>A0A1S8KN87_9LACT</name>
<dbReference type="EMBL" id="CP041626">
    <property type="protein sequence ID" value="QDO91683.1"/>
    <property type="molecule type" value="Genomic_DNA"/>
</dbReference>
<dbReference type="InterPro" id="IPR040591">
    <property type="entry name" value="RqcP2_RBD"/>
</dbReference>
<evidence type="ECO:0000313" key="5">
    <source>
        <dbReference type="Proteomes" id="UP000190409"/>
    </source>
</evidence>
<evidence type="ECO:0000313" key="4">
    <source>
        <dbReference type="EMBL" id="QDO91683.1"/>
    </source>
</evidence>
<dbReference type="RefSeq" id="WP_077862606.1">
    <property type="nucleotide sequence ID" value="NZ_CP040421.1"/>
</dbReference>
<evidence type="ECO:0000313" key="6">
    <source>
        <dbReference type="Proteomes" id="UP000315953"/>
    </source>
</evidence>
<dbReference type="PROSITE" id="PS50889">
    <property type="entry name" value="S4"/>
    <property type="match status" value="1"/>
</dbReference>
<evidence type="ECO:0000313" key="3">
    <source>
        <dbReference type="EMBL" id="OOL81123.1"/>
    </source>
</evidence>
<dbReference type="InterPro" id="IPR048443">
    <property type="entry name" value="RqcP2_N"/>
</dbReference>
<dbReference type="Gene3D" id="3.30.1370.160">
    <property type="match status" value="1"/>
</dbReference>
<sequence>MNHLYQHFRKEEQSFVDQVTDWLNQVDYQYTPYLTSFLNPREQFIVEAIVGQSDAISVSFFGGTTGTERQRALIKPSYIEDVEGHYDIALCEISYPEKFSQLSHRDILGAILGTGIDRKKLGDIIQDDGRWQLFVDASLVSFLTLHVTTVGRTTVSLIEKPLKEAVPINEHWQKKNIVISSRRLDVFIAGGLRISRDQAKQLIASGKVKLNWTSTENVSEDVNEKDIISVRGFGRLTLLSIDYRTRKDKLAVEIGTLLQK</sequence>
<evidence type="ECO:0000259" key="2">
    <source>
        <dbReference type="SMART" id="SM00363"/>
    </source>
</evidence>
<dbReference type="GO" id="GO:0003723">
    <property type="term" value="F:RNA binding"/>
    <property type="evidence" value="ECO:0007669"/>
    <property type="project" value="UniProtKB-KW"/>
</dbReference>
<organism evidence="3 5">
    <name type="scientific">Dolosigranulum pigrum</name>
    <dbReference type="NCBI Taxonomy" id="29394"/>
    <lineage>
        <taxon>Bacteria</taxon>
        <taxon>Bacillati</taxon>
        <taxon>Bacillota</taxon>
        <taxon>Bacilli</taxon>
        <taxon>Lactobacillales</taxon>
        <taxon>Carnobacteriaceae</taxon>
        <taxon>Dolosigranulum</taxon>
    </lineage>
</organism>
<dbReference type="PANTHER" id="PTHR13633:SF3">
    <property type="entry name" value="MITOCHONDRIAL TRANSCRIPTION RESCUE FACTOR 1"/>
    <property type="match status" value="1"/>
</dbReference>
<dbReference type="InterPro" id="IPR002942">
    <property type="entry name" value="S4_RNA-bd"/>
</dbReference>
<dbReference type="Gene3D" id="3.10.290.10">
    <property type="entry name" value="RNA-binding S4 domain"/>
    <property type="match status" value="1"/>
</dbReference>
<dbReference type="InterPro" id="IPR012677">
    <property type="entry name" value="Nucleotide-bd_a/b_plait_sf"/>
</dbReference>
<dbReference type="SMART" id="SM00363">
    <property type="entry name" value="S4"/>
    <property type="match status" value="1"/>
</dbReference>
<reference evidence="3 5" key="1">
    <citation type="submission" date="2017-01" db="EMBL/GenBank/DDBJ databases">
        <title>Complete Genome Sequence of Dolosigranulum pigrum isolated from a Patient with interstitial lung disease.</title>
        <authorList>
            <person name="Mukhopadhyay R."/>
            <person name="Joaquin J."/>
            <person name="Hogue R."/>
            <person name="Fitzgerald S."/>
            <person name="Jospin G."/>
            <person name="Eisen J.A."/>
            <person name="Chaturvedi V."/>
        </authorList>
    </citation>
    <scope>NUCLEOTIDE SEQUENCE [LARGE SCALE GENOMIC DNA]</scope>
    <source>
        <strain evidence="3 5">15S00348</strain>
    </source>
</reference>
<gene>
    <name evidence="3" type="ORF">BWX42_04595</name>
    <name evidence="4" type="ORF">FNV33_06325</name>
</gene>
<dbReference type="AlphaFoldDB" id="A0A1S8KN87"/>
<dbReference type="CDD" id="cd00165">
    <property type="entry name" value="S4"/>
    <property type="match status" value="1"/>
</dbReference>
<dbReference type="KEGG" id="dpm:FNV33_06325"/>
<dbReference type="PANTHER" id="PTHR13633">
    <property type="entry name" value="MITOCHONDRIAL TRANSCRIPTION RESCUE FACTOR 1"/>
    <property type="match status" value="1"/>
</dbReference>
<proteinExistence type="predicted"/>
<accession>A0A1S8KN87</accession>
<dbReference type="EMBL" id="MUYF01000003">
    <property type="protein sequence ID" value="OOL81123.1"/>
    <property type="molecule type" value="Genomic_DNA"/>
</dbReference>